<protein>
    <submittedName>
        <fullName evidence="1">DNA damage-inducible protein I</fullName>
    </submittedName>
</protein>
<dbReference type="PANTHER" id="PTHR36572:SF2">
    <property type="entry name" value="DNA DAMAGE-INDUCIBLE PROTEIN I"/>
    <property type="match status" value="1"/>
</dbReference>
<dbReference type="EMBL" id="JAFCXS010000001">
    <property type="protein sequence ID" value="MBM0746443.1"/>
    <property type="molecule type" value="Genomic_DNA"/>
</dbReference>
<organism evidence="1 2">
    <name type="scientific">Pantoea eucrina</name>
    <dbReference type="NCBI Taxonomy" id="472693"/>
    <lineage>
        <taxon>Bacteria</taxon>
        <taxon>Pseudomonadati</taxon>
        <taxon>Pseudomonadota</taxon>
        <taxon>Gammaproteobacteria</taxon>
        <taxon>Enterobacterales</taxon>
        <taxon>Erwiniaceae</taxon>
        <taxon>Pantoea</taxon>
    </lineage>
</organism>
<gene>
    <name evidence="1" type="primary">dinI</name>
    <name evidence="1" type="ORF">JJB79_03240</name>
</gene>
<sequence length="81" mass="9075">MRIDITVAKNRPLPAGALDALSAELSRRIAHDFPEGEHHVNVRYATGNQLSVTGGCKTSRDRITDLLQETWESADDWFTHD</sequence>
<dbReference type="GeneID" id="84690950"/>
<evidence type="ECO:0000313" key="2">
    <source>
        <dbReference type="Proteomes" id="UP000809137"/>
    </source>
</evidence>
<dbReference type="PANTHER" id="PTHR36572">
    <property type="entry name" value="DNA DAMAGE-INDUCIBLE PROTEIN I-RELATED"/>
    <property type="match status" value="1"/>
</dbReference>
<dbReference type="SUPFAM" id="SSF54857">
    <property type="entry name" value="DNA damage-inducible protein DinI"/>
    <property type="match status" value="1"/>
</dbReference>
<name>A0ABS1Z249_9GAMM</name>
<reference evidence="1 2" key="1">
    <citation type="submission" date="2021-01" db="EMBL/GenBank/DDBJ databases">
        <title>Complete genome sequence of Pantoea eucrina OB49, a heavy metal tolerant bacterium with PGPR potential isolated from wheat in Algeria.</title>
        <authorList>
            <person name="Lekired A."/>
            <person name="Ouzari I.H."/>
        </authorList>
    </citation>
    <scope>NUCLEOTIDE SEQUENCE [LARGE SCALE GENOMIC DNA]</scope>
    <source>
        <strain evidence="1 2">OB49</strain>
    </source>
</reference>
<dbReference type="InterPro" id="IPR036687">
    <property type="entry name" value="DinI-like_sf"/>
</dbReference>
<dbReference type="Gene3D" id="3.30.910.10">
    <property type="entry name" value="DinI-like"/>
    <property type="match status" value="1"/>
</dbReference>
<keyword evidence="2" id="KW-1185">Reference proteome</keyword>
<dbReference type="RefSeq" id="WP_039383767.1">
    <property type="nucleotide sequence ID" value="NZ_CP083448.1"/>
</dbReference>
<evidence type="ECO:0000313" key="1">
    <source>
        <dbReference type="EMBL" id="MBM0746443.1"/>
    </source>
</evidence>
<dbReference type="Pfam" id="PF06183">
    <property type="entry name" value="DinI"/>
    <property type="match status" value="1"/>
</dbReference>
<dbReference type="Proteomes" id="UP000809137">
    <property type="component" value="Unassembled WGS sequence"/>
</dbReference>
<dbReference type="InterPro" id="IPR010391">
    <property type="entry name" value="DNA_damage-inducible_DinI-like"/>
</dbReference>
<accession>A0ABS1Z249</accession>
<proteinExistence type="predicted"/>
<dbReference type="NCBIfam" id="NF007893">
    <property type="entry name" value="PRK10597.1"/>
    <property type="match status" value="1"/>
</dbReference>
<comment type="caution">
    <text evidence="1">The sequence shown here is derived from an EMBL/GenBank/DDBJ whole genome shotgun (WGS) entry which is preliminary data.</text>
</comment>